<reference evidence="4" key="1">
    <citation type="journal article" date="2020" name="PLoS Negl. Trop. Dis.">
        <title>High-quality nuclear genome for Sarcoptes scabiei-A critical resource for a neglected parasite.</title>
        <authorList>
            <person name="Korhonen P.K."/>
            <person name="Gasser R.B."/>
            <person name="Ma G."/>
            <person name="Wang T."/>
            <person name="Stroehlein A.J."/>
            <person name="Young N.D."/>
            <person name="Ang C.S."/>
            <person name="Fernando D.D."/>
            <person name="Lu H.C."/>
            <person name="Taylor S."/>
            <person name="Reynolds S.L."/>
            <person name="Mofiz E."/>
            <person name="Najaraj S.H."/>
            <person name="Gowda H."/>
            <person name="Madugundu A."/>
            <person name="Renuse S."/>
            <person name="Holt D."/>
            <person name="Pandey A."/>
            <person name="Papenfuss A.T."/>
            <person name="Fischer K."/>
        </authorList>
    </citation>
    <scope>NUCLEOTIDE SEQUENCE [LARGE SCALE GENOMIC DNA]</scope>
</reference>
<evidence type="ECO:0000313" key="3">
    <source>
        <dbReference type="EnsemblMetazoa" id="KAF7489328.1"/>
    </source>
</evidence>
<reference evidence="2" key="2">
    <citation type="submission" date="2020-01" db="EMBL/GenBank/DDBJ databases">
        <authorList>
            <person name="Korhonen P.K.K."/>
            <person name="Guangxu M.G."/>
            <person name="Wang T.W."/>
            <person name="Stroehlein A.J.S."/>
            <person name="Young N.D."/>
            <person name="Ang C.-S.A."/>
            <person name="Fernando D.W.F."/>
            <person name="Lu H.L."/>
            <person name="Taylor S.T."/>
            <person name="Ehtesham M.E.M."/>
            <person name="Najaraj S.H.N."/>
            <person name="Harsha G.H.G."/>
            <person name="Madugundu A.M."/>
            <person name="Renuse S.R."/>
            <person name="Holt D.H."/>
            <person name="Pandey A.P."/>
            <person name="Papenfuss A.P."/>
            <person name="Gasser R.B.G."/>
            <person name="Fischer K.F."/>
        </authorList>
    </citation>
    <scope>NUCLEOTIDE SEQUENCE</scope>
    <source>
        <strain evidence="2">SSS_KF_BRIS2020</strain>
    </source>
</reference>
<dbReference type="Proteomes" id="UP000070412">
    <property type="component" value="Unassembled WGS sequence"/>
</dbReference>
<feature type="compositionally biased region" description="Acidic residues" evidence="1">
    <location>
        <begin position="16"/>
        <end position="28"/>
    </location>
</feature>
<protein>
    <submittedName>
        <fullName evidence="2 3">Uncharacterized protein</fullName>
    </submittedName>
</protein>
<dbReference type="EMBL" id="WVUK01000065">
    <property type="protein sequence ID" value="KAF7489328.1"/>
    <property type="molecule type" value="Genomic_DNA"/>
</dbReference>
<sequence length="252" mass="28866">MESLIIEDSNLFDRDSLDDDNDDDDDKDTDSLDIIPESPEVNSIDNVEENQSTESNFYSVKSSPQTESNRSRNESSLIDQSSARTEPFRVRAPSREFPNCAIIKANRQQKRGKLLDFRNEIQSIQTKLDEEILNDFNRLRLNESEANSLVSISSEMLRLKNSLRLLRSRLEQLEIKSNLIAHEKSLRSESIDEIVVNQTTDSSTEFIDSLENSLIEIEETIDDTVDHHLINRSSIDSISSKFSSQKNLRNLP</sequence>
<evidence type="ECO:0000313" key="2">
    <source>
        <dbReference type="EMBL" id="KAF7489328.1"/>
    </source>
</evidence>
<dbReference type="EnsemblMetazoa" id="SSS_1524s_mrna">
    <property type="protein sequence ID" value="KAF7489328.1"/>
    <property type="gene ID" value="SSS_1524"/>
</dbReference>
<feature type="compositionally biased region" description="Polar residues" evidence="1">
    <location>
        <begin position="40"/>
        <end position="84"/>
    </location>
</feature>
<dbReference type="AlphaFoldDB" id="A0A834VD61"/>
<organism evidence="2">
    <name type="scientific">Sarcoptes scabiei</name>
    <name type="common">Itch mite</name>
    <name type="synonym">Acarus scabiei</name>
    <dbReference type="NCBI Taxonomy" id="52283"/>
    <lineage>
        <taxon>Eukaryota</taxon>
        <taxon>Metazoa</taxon>
        <taxon>Ecdysozoa</taxon>
        <taxon>Arthropoda</taxon>
        <taxon>Chelicerata</taxon>
        <taxon>Arachnida</taxon>
        <taxon>Acari</taxon>
        <taxon>Acariformes</taxon>
        <taxon>Sarcoptiformes</taxon>
        <taxon>Astigmata</taxon>
        <taxon>Psoroptidia</taxon>
        <taxon>Sarcoptoidea</taxon>
        <taxon>Sarcoptidae</taxon>
        <taxon>Sarcoptinae</taxon>
        <taxon>Sarcoptes</taxon>
    </lineage>
</organism>
<proteinExistence type="predicted"/>
<gene>
    <name evidence="2" type="ORF">SSS_1524</name>
</gene>
<name>A0A834VD61_SARSC</name>
<feature type="region of interest" description="Disordered" evidence="1">
    <location>
        <begin position="1"/>
        <end position="91"/>
    </location>
</feature>
<reference evidence="3" key="3">
    <citation type="submission" date="2022-06" db="UniProtKB">
        <authorList>
            <consortium name="EnsemblMetazoa"/>
        </authorList>
    </citation>
    <scope>IDENTIFICATION</scope>
</reference>
<evidence type="ECO:0000313" key="4">
    <source>
        <dbReference type="Proteomes" id="UP000070412"/>
    </source>
</evidence>
<accession>A0A834VD61</accession>
<evidence type="ECO:0000256" key="1">
    <source>
        <dbReference type="SAM" id="MobiDB-lite"/>
    </source>
</evidence>
<keyword evidence="4" id="KW-1185">Reference proteome</keyword>